<dbReference type="RefSeq" id="WP_066128341.1">
    <property type="nucleotide sequence ID" value="NZ_KQ959854.1"/>
</dbReference>
<evidence type="ECO:0000256" key="3">
    <source>
        <dbReference type="ARBA" id="ARBA00022679"/>
    </source>
</evidence>
<dbReference type="NCBIfam" id="TIGR01575">
    <property type="entry name" value="rimI"/>
    <property type="match status" value="1"/>
</dbReference>
<evidence type="ECO:0000256" key="4">
    <source>
        <dbReference type="ARBA" id="ARBA00023315"/>
    </source>
</evidence>
<dbReference type="InterPro" id="IPR016181">
    <property type="entry name" value="Acyl_CoA_acyltransferase"/>
</dbReference>
<dbReference type="InterPro" id="IPR000182">
    <property type="entry name" value="GNAT_dom"/>
</dbReference>
<sequence length="150" mass="17894">MIKIDRVGLEKLDDLVEIDKNNFDDSWSKEMFKKELEHENSQYYALFNDDKIIGFLGGWYVAKEYQINKFVIDKPHQDKKLGQLFLIYVMELYKTTKGIEKSTIEVRESNKKAIKVYTKAGFDVVGRRPDYYQNNNEDAYVMIREFCDEY</sequence>
<evidence type="ECO:0000256" key="1">
    <source>
        <dbReference type="ARBA" id="ARBA00005395"/>
    </source>
</evidence>
<evidence type="ECO:0000313" key="8">
    <source>
        <dbReference type="Proteomes" id="UP000070467"/>
    </source>
</evidence>
<comment type="function">
    <text evidence="5">Acetylates the N-terminal alanine of ribosomal protein bS18.</text>
</comment>
<organism evidence="7 8">
    <name type="scientific">Gemelliphila asaccharolytica</name>
    <dbReference type="NCBI Taxonomy" id="502393"/>
    <lineage>
        <taxon>Bacteria</taxon>
        <taxon>Bacillati</taxon>
        <taxon>Bacillota</taxon>
        <taxon>Bacilli</taxon>
        <taxon>Bacillales</taxon>
        <taxon>Gemellaceae</taxon>
        <taxon>Gemelliphila</taxon>
    </lineage>
</organism>
<dbReference type="PANTHER" id="PTHR43420:SF44">
    <property type="entry name" value="ACETYLTRANSFERASE YPEA"/>
    <property type="match status" value="1"/>
</dbReference>
<feature type="domain" description="N-acetyltransferase" evidence="6">
    <location>
        <begin position="2"/>
        <end position="147"/>
    </location>
</feature>
<dbReference type="Pfam" id="PF00583">
    <property type="entry name" value="Acetyltransf_1"/>
    <property type="match status" value="1"/>
</dbReference>
<evidence type="ECO:0000259" key="6">
    <source>
        <dbReference type="PROSITE" id="PS51186"/>
    </source>
</evidence>
<proteinExistence type="inferred from homology"/>
<dbReference type="EC" id="2.3.1.266" evidence="5"/>
<keyword evidence="2 5" id="KW-0963">Cytoplasm</keyword>
<name>A0ABR5TNI2_9BACL</name>
<comment type="catalytic activity">
    <reaction evidence="5">
        <text>N-terminal L-alanyl-[ribosomal protein bS18] + acetyl-CoA = N-terminal N(alpha)-acetyl-L-alanyl-[ribosomal protein bS18] + CoA + H(+)</text>
        <dbReference type="Rhea" id="RHEA:43756"/>
        <dbReference type="Rhea" id="RHEA-COMP:10676"/>
        <dbReference type="Rhea" id="RHEA-COMP:10677"/>
        <dbReference type="ChEBI" id="CHEBI:15378"/>
        <dbReference type="ChEBI" id="CHEBI:57287"/>
        <dbReference type="ChEBI" id="CHEBI:57288"/>
        <dbReference type="ChEBI" id="CHEBI:64718"/>
        <dbReference type="ChEBI" id="CHEBI:83683"/>
        <dbReference type="EC" id="2.3.1.266"/>
    </reaction>
</comment>
<evidence type="ECO:0000313" key="7">
    <source>
        <dbReference type="EMBL" id="KXB58981.1"/>
    </source>
</evidence>
<keyword evidence="3" id="KW-0808">Transferase</keyword>
<dbReference type="InterPro" id="IPR050680">
    <property type="entry name" value="YpeA/RimI_acetyltransf"/>
</dbReference>
<dbReference type="InterPro" id="IPR006464">
    <property type="entry name" value="AcTrfase_RimI/Ard1"/>
</dbReference>
<dbReference type="SUPFAM" id="SSF55729">
    <property type="entry name" value="Acyl-CoA N-acyltransferases (Nat)"/>
    <property type="match status" value="1"/>
</dbReference>
<comment type="subcellular location">
    <subcellularLocation>
        <location evidence="5">Cytoplasm</location>
    </subcellularLocation>
</comment>
<protein>
    <recommendedName>
        <fullName evidence="5">[Ribosomal protein bS18]-alanine N-acetyltransferase</fullName>
        <ecNumber evidence="5">2.3.1.266</ecNumber>
    </recommendedName>
</protein>
<dbReference type="CDD" id="cd04301">
    <property type="entry name" value="NAT_SF"/>
    <property type="match status" value="1"/>
</dbReference>
<gene>
    <name evidence="7" type="ORF">HMPREF1871_00048</name>
</gene>
<keyword evidence="8" id="KW-1185">Reference proteome</keyword>
<dbReference type="PROSITE" id="PS51186">
    <property type="entry name" value="GNAT"/>
    <property type="match status" value="1"/>
</dbReference>
<evidence type="ECO:0000256" key="2">
    <source>
        <dbReference type="ARBA" id="ARBA00022490"/>
    </source>
</evidence>
<dbReference type="Gene3D" id="3.40.630.30">
    <property type="match status" value="1"/>
</dbReference>
<dbReference type="EMBL" id="LSDB01000001">
    <property type="protein sequence ID" value="KXB58981.1"/>
    <property type="molecule type" value="Genomic_DNA"/>
</dbReference>
<evidence type="ECO:0000256" key="5">
    <source>
        <dbReference type="RuleBase" id="RU363094"/>
    </source>
</evidence>
<dbReference type="Proteomes" id="UP000070467">
    <property type="component" value="Unassembled WGS sequence"/>
</dbReference>
<accession>A0ABR5TNI2</accession>
<comment type="similarity">
    <text evidence="1 5">Belongs to the acetyltransferase family. RimI subfamily.</text>
</comment>
<keyword evidence="4" id="KW-0012">Acyltransferase</keyword>
<dbReference type="PANTHER" id="PTHR43420">
    <property type="entry name" value="ACETYLTRANSFERASE"/>
    <property type="match status" value="1"/>
</dbReference>
<reference evidence="7 8" key="1">
    <citation type="submission" date="2016-01" db="EMBL/GenBank/DDBJ databases">
        <authorList>
            <person name="Mitreva M."/>
            <person name="Pepin K.H."/>
            <person name="Mihindukulasuriya K.A."/>
            <person name="Fulton R."/>
            <person name="Fronick C."/>
            <person name="O'Laughlin M."/>
            <person name="Miner T."/>
            <person name="Herter B."/>
            <person name="Rosa B.A."/>
            <person name="Cordes M."/>
            <person name="Tomlinson C."/>
            <person name="Wollam A."/>
            <person name="Palsikar V.B."/>
            <person name="Mardis E.R."/>
            <person name="Wilson R.K."/>
        </authorList>
    </citation>
    <scope>NUCLEOTIDE SEQUENCE [LARGE SCALE GENOMIC DNA]</scope>
    <source>
        <strain evidence="7 8">KA00071</strain>
    </source>
</reference>
<comment type="caution">
    <text evidence="7">The sequence shown here is derived from an EMBL/GenBank/DDBJ whole genome shotgun (WGS) entry which is preliminary data.</text>
</comment>